<dbReference type="RefSeq" id="WP_158631439.1">
    <property type="nucleotide sequence ID" value="NZ_JAABOK010000021.1"/>
</dbReference>
<dbReference type="InterPro" id="IPR006860">
    <property type="entry name" value="FecR"/>
</dbReference>
<evidence type="ECO:0000313" key="5">
    <source>
        <dbReference type="Proteomes" id="UP000281028"/>
    </source>
</evidence>
<dbReference type="Proteomes" id="UP000281028">
    <property type="component" value="Unassembled WGS sequence"/>
</dbReference>
<keyword evidence="5" id="KW-1185">Reference proteome</keyword>
<feature type="domain" description="Protein FecR C-terminal" evidence="3">
    <location>
        <begin position="266"/>
        <end position="330"/>
    </location>
</feature>
<dbReference type="InterPro" id="IPR032508">
    <property type="entry name" value="FecR_C"/>
</dbReference>
<dbReference type="GO" id="GO:0016989">
    <property type="term" value="F:sigma factor antagonist activity"/>
    <property type="evidence" value="ECO:0007669"/>
    <property type="project" value="TreeGrafter"/>
</dbReference>
<dbReference type="PANTHER" id="PTHR30273:SF2">
    <property type="entry name" value="PROTEIN FECR"/>
    <property type="match status" value="1"/>
</dbReference>
<evidence type="ECO:0000313" key="4">
    <source>
        <dbReference type="EMBL" id="NSL88728.1"/>
    </source>
</evidence>
<dbReference type="PANTHER" id="PTHR30273">
    <property type="entry name" value="PERIPLASMIC SIGNAL SENSOR AND SIGMA FACTOR ACTIVATOR FECR-RELATED"/>
    <property type="match status" value="1"/>
</dbReference>
<name>A0A9Q5D8I2_9BACT</name>
<proteinExistence type="predicted"/>
<dbReference type="Pfam" id="PF04773">
    <property type="entry name" value="FecR"/>
    <property type="match status" value="1"/>
</dbReference>
<feature type="transmembrane region" description="Helical" evidence="1">
    <location>
        <begin position="104"/>
        <end position="126"/>
    </location>
</feature>
<evidence type="ECO:0000256" key="1">
    <source>
        <dbReference type="SAM" id="Phobius"/>
    </source>
</evidence>
<reference evidence="4" key="1">
    <citation type="submission" date="2020-05" db="EMBL/GenBank/DDBJ databases">
        <title>Chitinophaga laudate sp. nov., isolated from a tropical peat swamp.</title>
        <authorList>
            <person name="Goh C.B.S."/>
            <person name="Lee M.S."/>
            <person name="Parimannan S."/>
            <person name="Pasbakhsh P."/>
            <person name="Yule C.M."/>
            <person name="Rajandas H."/>
            <person name="Loke S."/>
            <person name="Croft L."/>
            <person name="Tan J.B.L."/>
        </authorList>
    </citation>
    <scope>NUCLEOTIDE SEQUENCE</scope>
    <source>
        <strain evidence="4">Mgbs1</strain>
    </source>
</reference>
<dbReference type="EMBL" id="RIAR02000001">
    <property type="protein sequence ID" value="NSL88728.1"/>
    <property type="molecule type" value="Genomic_DNA"/>
</dbReference>
<dbReference type="Gene3D" id="3.55.50.30">
    <property type="match status" value="1"/>
</dbReference>
<comment type="caution">
    <text evidence="4">The sequence shown here is derived from an EMBL/GenBank/DDBJ whole genome shotgun (WGS) entry which is preliminary data.</text>
</comment>
<keyword evidence="1" id="KW-1133">Transmembrane helix</keyword>
<protein>
    <submittedName>
        <fullName evidence="4">DUF4974 domain-containing protein</fullName>
    </submittedName>
</protein>
<sequence>MTPTFPDEALYTLLCKYLLDEADAEERAWVDEWLQDAGDNRALLASLQKVLTTAAAPSAVTAADTSRSWQQLYDKMELRPEDRKISQEGKAPVEETLMPKRSGVIYTLLKIAAVVLILLGAGWWMLGSKKSADTFAGPLTTTLADGSSITLLGNARLEVANGFNEKNRKVTLSGSATFDVAGNAAYPFVVTAGHTVIKVLGTRFTVRYEPGKSTLAVHVASGKVMVIDHEKADSVVLTENMLLQQDNYHPAFRVAAHVKDADRRALAFHDTPLEEVLHTITEVYDVKVVVEDTSLLKLTVSTNFNGENIDDVINALAMTLNAQWEKAGDRQYKLK</sequence>
<feature type="domain" description="FecR protein" evidence="2">
    <location>
        <begin position="140"/>
        <end position="224"/>
    </location>
</feature>
<keyword evidence="1" id="KW-0812">Transmembrane</keyword>
<dbReference type="PIRSF" id="PIRSF018266">
    <property type="entry name" value="FecR"/>
    <property type="match status" value="1"/>
</dbReference>
<organism evidence="4 5">
    <name type="scientific">Chitinophaga solisilvae</name>
    <dbReference type="NCBI Taxonomy" id="1233460"/>
    <lineage>
        <taxon>Bacteria</taxon>
        <taxon>Pseudomonadati</taxon>
        <taxon>Bacteroidota</taxon>
        <taxon>Chitinophagia</taxon>
        <taxon>Chitinophagales</taxon>
        <taxon>Chitinophagaceae</taxon>
        <taxon>Chitinophaga</taxon>
    </lineage>
</organism>
<accession>A0A9Q5D8I2</accession>
<keyword evidence="1" id="KW-0472">Membrane</keyword>
<gene>
    <name evidence="4" type="ORF">ECE50_017940</name>
</gene>
<dbReference type="Pfam" id="PF16344">
    <property type="entry name" value="FecR_C"/>
    <property type="match status" value="1"/>
</dbReference>
<dbReference type="OrthoDB" id="641176at2"/>
<dbReference type="AlphaFoldDB" id="A0A9Q5D8I2"/>
<evidence type="ECO:0000259" key="2">
    <source>
        <dbReference type="Pfam" id="PF04773"/>
    </source>
</evidence>
<dbReference type="Gene3D" id="2.60.120.1440">
    <property type="match status" value="1"/>
</dbReference>
<evidence type="ECO:0000259" key="3">
    <source>
        <dbReference type="Pfam" id="PF16344"/>
    </source>
</evidence>
<dbReference type="InterPro" id="IPR012373">
    <property type="entry name" value="Ferrdict_sens_TM"/>
</dbReference>